<feature type="domain" description="N-acetyltransferase" evidence="1">
    <location>
        <begin position="111"/>
        <end position="258"/>
    </location>
</feature>
<dbReference type="RefSeq" id="WP_104362493.1">
    <property type="nucleotide sequence ID" value="NZ_PSZD01000002.1"/>
</dbReference>
<comment type="caution">
    <text evidence="2">The sequence shown here is derived from an EMBL/GenBank/DDBJ whole genome shotgun (WGS) entry which is preliminary data.</text>
</comment>
<evidence type="ECO:0000313" key="3">
    <source>
        <dbReference type="Proteomes" id="UP000238356"/>
    </source>
</evidence>
<organism evidence="2 3">
    <name type="scientific">Nocardia nova</name>
    <dbReference type="NCBI Taxonomy" id="37330"/>
    <lineage>
        <taxon>Bacteria</taxon>
        <taxon>Bacillati</taxon>
        <taxon>Actinomycetota</taxon>
        <taxon>Actinomycetes</taxon>
        <taxon>Mycobacteriales</taxon>
        <taxon>Nocardiaceae</taxon>
        <taxon>Nocardia</taxon>
    </lineage>
</organism>
<protein>
    <recommendedName>
        <fullName evidence="1">N-acetyltransferase domain-containing protein</fullName>
    </recommendedName>
</protein>
<dbReference type="AlphaFoldDB" id="A0A2S6AD16"/>
<evidence type="ECO:0000259" key="1">
    <source>
        <dbReference type="PROSITE" id="PS51186"/>
    </source>
</evidence>
<name>A0A2S6AD16_9NOCA</name>
<dbReference type="InterPro" id="IPR016181">
    <property type="entry name" value="Acyl_CoA_acyltransferase"/>
</dbReference>
<dbReference type="EMBL" id="PSZD01000002">
    <property type="protein sequence ID" value="PPJ31917.1"/>
    <property type="molecule type" value="Genomic_DNA"/>
</dbReference>
<dbReference type="SUPFAM" id="SSF55729">
    <property type="entry name" value="Acyl-CoA N-acyltransferases (Nat)"/>
    <property type="match status" value="1"/>
</dbReference>
<dbReference type="PROSITE" id="PS51186">
    <property type="entry name" value="GNAT"/>
    <property type="match status" value="1"/>
</dbReference>
<dbReference type="InterPro" id="IPR000182">
    <property type="entry name" value="GNAT_dom"/>
</dbReference>
<sequence>MTTTTSDAELFRRGMRTLVASWEANALGAADAAVHHLDGVVAAVFPSGPERDVYNNAVLGQGLSKAGRAEAIEAMESHYDRAGVDRFAAWVCEDDTWMREDLERRGYIVSETTRAMGLDLDRLVSPRPRVDAAPPAWSDYQRLFLPDRLLAGLDPATYRVALARLGNDIVAAAICLDVGGDCGIYNVETLEPARRRGLATSLTLLQVYDARDRGCTTASLQSTPMAERVYAAIGFRGLGRIIEYVPRSGRLATGPPSL</sequence>
<dbReference type="Gene3D" id="3.40.630.30">
    <property type="match status" value="1"/>
</dbReference>
<keyword evidence="3" id="KW-1185">Reference proteome</keyword>
<accession>A0A2S6AD16</accession>
<gene>
    <name evidence="2" type="ORF">C5F51_03280</name>
</gene>
<dbReference type="GO" id="GO:0016747">
    <property type="term" value="F:acyltransferase activity, transferring groups other than amino-acyl groups"/>
    <property type="evidence" value="ECO:0007669"/>
    <property type="project" value="InterPro"/>
</dbReference>
<proteinExistence type="predicted"/>
<dbReference type="Proteomes" id="UP000238356">
    <property type="component" value="Unassembled WGS sequence"/>
</dbReference>
<dbReference type="Pfam" id="PF00583">
    <property type="entry name" value="Acetyltransf_1"/>
    <property type="match status" value="1"/>
</dbReference>
<evidence type="ECO:0000313" key="2">
    <source>
        <dbReference type="EMBL" id="PPJ31917.1"/>
    </source>
</evidence>
<reference evidence="2 3" key="1">
    <citation type="submission" date="2018-02" db="EMBL/GenBank/DDBJ databases">
        <title>8 Nocardia nova and 1 Nocardia cyriacigeorgica strain used for evolution to TMP-SMX.</title>
        <authorList>
            <person name="Mehta H."/>
            <person name="Weng J."/>
            <person name="Shamoo Y."/>
        </authorList>
    </citation>
    <scope>NUCLEOTIDE SEQUENCE [LARGE SCALE GENOMIC DNA]</scope>
    <source>
        <strain evidence="2 3">BAA2227</strain>
    </source>
</reference>